<dbReference type="Proteomes" id="UP000476511">
    <property type="component" value="Unassembled WGS sequence"/>
</dbReference>
<evidence type="ECO:0000259" key="1">
    <source>
        <dbReference type="Pfam" id="PF01636"/>
    </source>
</evidence>
<accession>A0A6L5QWW7</accession>
<dbReference type="Gene3D" id="3.30.200.20">
    <property type="entry name" value="Phosphorylase Kinase, domain 1"/>
    <property type="match status" value="1"/>
</dbReference>
<dbReference type="Gene3D" id="3.90.1200.10">
    <property type="match status" value="1"/>
</dbReference>
<dbReference type="RefSeq" id="WP_154344530.1">
    <property type="nucleotide sequence ID" value="NZ_WKJD01000001.1"/>
</dbReference>
<dbReference type="InterPro" id="IPR051678">
    <property type="entry name" value="AGP_Transferase"/>
</dbReference>
<keyword evidence="2" id="KW-0808">Transferase</keyword>
<name>A0A6L5QWW7_9MICO</name>
<evidence type="ECO:0000313" key="3">
    <source>
        <dbReference type="Proteomes" id="UP000476511"/>
    </source>
</evidence>
<comment type="caution">
    <text evidence="2">The sequence shown here is derived from an EMBL/GenBank/DDBJ whole genome shotgun (WGS) entry which is preliminary data.</text>
</comment>
<protein>
    <submittedName>
        <fullName evidence="2">Phosphotransferase</fullName>
    </submittedName>
</protein>
<feature type="domain" description="Aminoglycoside phosphotransferase" evidence="1">
    <location>
        <begin position="33"/>
        <end position="264"/>
    </location>
</feature>
<gene>
    <name evidence="2" type="ORF">GJR97_00035</name>
</gene>
<dbReference type="CDD" id="cd05155">
    <property type="entry name" value="APH_ChoK_like_1"/>
    <property type="match status" value="1"/>
</dbReference>
<dbReference type="Pfam" id="PF01636">
    <property type="entry name" value="APH"/>
    <property type="match status" value="1"/>
</dbReference>
<dbReference type="GO" id="GO:0016740">
    <property type="term" value="F:transferase activity"/>
    <property type="evidence" value="ECO:0007669"/>
    <property type="project" value="UniProtKB-KW"/>
</dbReference>
<organism evidence="2 3">
    <name type="scientific">Agromyces kandeliae</name>
    <dbReference type="NCBI Taxonomy" id="2666141"/>
    <lineage>
        <taxon>Bacteria</taxon>
        <taxon>Bacillati</taxon>
        <taxon>Actinomycetota</taxon>
        <taxon>Actinomycetes</taxon>
        <taxon>Micrococcales</taxon>
        <taxon>Microbacteriaceae</taxon>
        <taxon>Agromyces</taxon>
    </lineage>
</organism>
<dbReference type="InterPro" id="IPR011009">
    <property type="entry name" value="Kinase-like_dom_sf"/>
</dbReference>
<evidence type="ECO:0000313" key="2">
    <source>
        <dbReference type="EMBL" id="MRX42113.1"/>
    </source>
</evidence>
<sequence length="301" mass="33572">MALHHDEIPIDADLAASVIRLERPEWAEFPLVRAGGGTDNVMFRLGDELLVRMPRTPGRVGSLRKEREWMPRLAPRLPVRIPEPVHAGAPSDRYPLEWSVYRWIEGAPPASDTVDDWARFGADLAEFVRDLHGTELMGAVRSGELSWYRGGSLREPVSWVEPAFAASRALVGDVLDVDRLERWWRDALVLPDSPAPHVWLHGDLRPGNLLARDGRLCAVIDFGALSVGAPDAEHAALWDLPSAARRGYWDAIDLDESTWLRARGWAIAVAVSGIPYYRETFPEFVAECVARLEAILADGEH</sequence>
<dbReference type="EMBL" id="WKJD01000001">
    <property type="protein sequence ID" value="MRX42113.1"/>
    <property type="molecule type" value="Genomic_DNA"/>
</dbReference>
<dbReference type="InterPro" id="IPR002575">
    <property type="entry name" value="Aminoglycoside_PTrfase"/>
</dbReference>
<proteinExistence type="predicted"/>
<keyword evidence="3" id="KW-1185">Reference proteome</keyword>
<dbReference type="AlphaFoldDB" id="A0A6L5QWW7"/>
<dbReference type="PANTHER" id="PTHR21310">
    <property type="entry name" value="AMINOGLYCOSIDE PHOSPHOTRANSFERASE-RELATED-RELATED"/>
    <property type="match status" value="1"/>
</dbReference>
<dbReference type="SUPFAM" id="SSF56112">
    <property type="entry name" value="Protein kinase-like (PK-like)"/>
    <property type="match status" value="1"/>
</dbReference>
<reference evidence="2 3" key="1">
    <citation type="submission" date="2019-11" db="EMBL/GenBank/DDBJ databases">
        <title>Agromyces kandeliae sp. nov., isolated from mangrove soil.</title>
        <authorList>
            <person name="Wang R."/>
        </authorList>
    </citation>
    <scope>NUCLEOTIDE SEQUENCE [LARGE SCALE GENOMIC DNA]</scope>
    <source>
        <strain evidence="2 3">Q22</strain>
    </source>
</reference>
<dbReference type="PANTHER" id="PTHR21310:SF42">
    <property type="entry name" value="BIFUNCTIONAL AAC_APH"/>
    <property type="match status" value="1"/>
</dbReference>